<dbReference type="GO" id="GO:0005524">
    <property type="term" value="F:ATP binding"/>
    <property type="evidence" value="ECO:0007669"/>
    <property type="project" value="UniProtKB-UniRule"/>
</dbReference>
<protein>
    <recommendedName>
        <fullName evidence="7">Glutamate--tRNA ligase</fullName>
        <ecNumber evidence="7">6.1.1.17</ecNumber>
    </recommendedName>
    <alternativeName>
        <fullName evidence="7">Glutamyl-tRNA synthetase</fullName>
        <shortName evidence="7">GluRS</shortName>
    </alternativeName>
</protein>
<dbReference type="InterPro" id="IPR049940">
    <property type="entry name" value="GluQ/Sye"/>
</dbReference>
<keyword evidence="7" id="KW-0862">Zinc</keyword>
<feature type="binding site" evidence="7">
    <location>
        <position position="130"/>
    </location>
    <ligand>
        <name>Zn(2+)</name>
        <dbReference type="ChEBI" id="CHEBI:29105"/>
    </ligand>
</feature>
<dbReference type="PANTHER" id="PTHR43311:SF2">
    <property type="entry name" value="GLUTAMATE--TRNA LIGASE, MITOCHONDRIAL-RELATED"/>
    <property type="match status" value="1"/>
</dbReference>
<dbReference type="GO" id="GO:0004818">
    <property type="term" value="F:glutamate-tRNA ligase activity"/>
    <property type="evidence" value="ECO:0007669"/>
    <property type="project" value="UniProtKB-UniRule"/>
</dbReference>
<keyword evidence="7" id="KW-0479">Metal-binding</keyword>
<accession>A0A2M7H1S4</accession>
<dbReference type="InterPro" id="IPR020751">
    <property type="entry name" value="aa-tRNA-synth_I_codon-bd_sub2"/>
</dbReference>
<dbReference type="InterPro" id="IPR008925">
    <property type="entry name" value="aa_tRNA-synth_I_cd-bd_sf"/>
</dbReference>
<comment type="function">
    <text evidence="7">Catalyzes the attachment of glutamate to tRNA(Glu) in a two-step reaction: glutamate is first activated by ATP to form Glu-AMP and then transferred to the acceptor end of tRNA(Glu).</text>
</comment>
<dbReference type="SUPFAM" id="SSF52374">
    <property type="entry name" value="Nucleotidylyl transferase"/>
    <property type="match status" value="1"/>
</dbReference>
<dbReference type="SUPFAM" id="SSF48163">
    <property type="entry name" value="An anticodon-binding domain of class I aminoacyl-tRNA synthetases"/>
    <property type="match status" value="1"/>
</dbReference>
<dbReference type="FunFam" id="3.40.50.620:FF:000045">
    <property type="entry name" value="Glutamate--tRNA ligase, mitochondrial"/>
    <property type="match status" value="1"/>
</dbReference>
<dbReference type="Pfam" id="PF19269">
    <property type="entry name" value="Anticodon_2"/>
    <property type="match status" value="1"/>
</dbReference>
<feature type="binding site" evidence="7">
    <location>
        <position position="274"/>
    </location>
    <ligand>
        <name>ATP</name>
        <dbReference type="ChEBI" id="CHEBI:30616"/>
    </ligand>
</feature>
<keyword evidence="6 7" id="KW-0030">Aminoacyl-tRNA synthetase</keyword>
<feature type="domain" description="Aminoacyl-tRNA synthetase class I anticodon-binding" evidence="9">
    <location>
        <begin position="353"/>
        <end position="504"/>
    </location>
</feature>
<dbReference type="PANTHER" id="PTHR43311">
    <property type="entry name" value="GLUTAMATE--TRNA LIGASE"/>
    <property type="match status" value="1"/>
</dbReference>
<keyword evidence="5 7" id="KW-0648">Protein biosynthesis</keyword>
<keyword evidence="3 7" id="KW-0547">Nucleotide-binding</keyword>
<evidence type="ECO:0000256" key="7">
    <source>
        <dbReference type="HAMAP-Rule" id="MF_00022"/>
    </source>
</evidence>
<dbReference type="Gene3D" id="1.10.10.350">
    <property type="match status" value="1"/>
</dbReference>
<name>A0A2M7H1S4_9BACT</name>
<dbReference type="GO" id="GO:0000049">
    <property type="term" value="F:tRNA binding"/>
    <property type="evidence" value="ECO:0007669"/>
    <property type="project" value="InterPro"/>
</dbReference>
<sequence>MTESLNKPVRTRFAPSPTGFFHIGSARTALFNWLFTRQNNGKFILRIEDTDVERSNSDFEKNIIDGIKWLGLNWDEGPAPTAVGEIPNPKSQIPNYIGDYGPYRQSERLDIYEKYLRKLIEEEKAYYCFCSKEDLESDRQAMLSQGIAPKYGGRCRHIKKDEAEKRVKTGEQAVIRFRVPEIEVEFTDIIRGKVKFDASLIGDIVIAKNLRSPLFNFSNAVDDAEMKITHVIRGEDQLSNTPKQILIQKALGFETPQYAHLPLIFTPDRKKMSKRYLETALIDYVKDGYLKETIINFLAFLGWHPKENKDILEIGELVKEFNLKRVQKAGAVFNLEKLEWLNGQYIKTLSSEELAERMKNFIPESWFNKSNKEILVKAISLEKERIKKMSDFKESAGFFFELFNYEEKLLAWPRPTGEEFIMNKEKTSANLKLLSEEIDKIFKADFTKENIEEAITPLTAVWGRGDLLWPLRAALSGKEASPGPFEIMEVLGKEETLRRLDFAIQKFKN</sequence>
<feature type="binding site" evidence="7">
    <location>
        <position position="155"/>
    </location>
    <ligand>
        <name>Zn(2+)</name>
        <dbReference type="ChEBI" id="CHEBI:29105"/>
    </ligand>
</feature>
<dbReference type="InterPro" id="IPR014729">
    <property type="entry name" value="Rossmann-like_a/b/a_fold"/>
</dbReference>
<dbReference type="AlphaFoldDB" id="A0A2M7H1S4"/>
<dbReference type="Gene3D" id="3.40.50.620">
    <property type="entry name" value="HUPs"/>
    <property type="match status" value="1"/>
</dbReference>
<dbReference type="EMBL" id="PFGB01000017">
    <property type="protein sequence ID" value="PIW35251.1"/>
    <property type="molecule type" value="Genomic_DNA"/>
</dbReference>
<dbReference type="Pfam" id="PF00749">
    <property type="entry name" value="tRNA-synt_1c"/>
    <property type="match status" value="1"/>
</dbReference>
<evidence type="ECO:0000259" key="8">
    <source>
        <dbReference type="Pfam" id="PF00749"/>
    </source>
</evidence>
<evidence type="ECO:0000256" key="6">
    <source>
        <dbReference type="ARBA" id="ARBA00023146"/>
    </source>
</evidence>
<dbReference type="GO" id="GO:0006424">
    <property type="term" value="P:glutamyl-tRNA aminoacylation"/>
    <property type="evidence" value="ECO:0007669"/>
    <property type="project" value="UniProtKB-UniRule"/>
</dbReference>
<comment type="similarity">
    <text evidence="1 7">Belongs to the class-I aminoacyl-tRNA synthetase family. Glutamate--tRNA ligase type 1 subfamily.</text>
</comment>
<feature type="domain" description="Glutamyl/glutaminyl-tRNA synthetase class Ib catalytic" evidence="8">
    <location>
        <begin position="9"/>
        <end position="340"/>
    </location>
</feature>
<dbReference type="EC" id="6.1.1.17" evidence="7"/>
<comment type="cofactor">
    <cofactor evidence="7">
        <name>Zn(2+)</name>
        <dbReference type="ChEBI" id="CHEBI:29105"/>
    </cofactor>
    <text evidence="7">Binds 1 zinc ion per subunit.</text>
</comment>
<feature type="short sequence motif" description="'KMSKS' region" evidence="7">
    <location>
        <begin position="271"/>
        <end position="275"/>
    </location>
</feature>
<dbReference type="InterPro" id="IPR045462">
    <property type="entry name" value="aa-tRNA-synth_I_cd-bd"/>
</dbReference>
<evidence type="ECO:0000256" key="5">
    <source>
        <dbReference type="ARBA" id="ARBA00022917"/>
    </source>
</evidence>
<keyword evidence="2 7" id="KW-0436">Ligase</keyword>
<dbReference type="InterPro" id="IPR000924">
    <property type="entry name" value="Glu/Gln-tRNA-synth"/>
</dbReference>
<evidence type="ECO:0000313" key="11">
    <source>
        <dbReference type="Proteomes" id="UP000230215"/>
    </source>
</evidence>
<evidence type="ECO:0000256" key="3">
    <source>
        <dbReference type="ARBA" id="ARBA00022741"/>
    </source>
</evidence>
<dbReference type="InterPro" id="IPR020058">
    <property type="entry name" value="Glu/Gln-tRNA-synth_Ib_cat-dom"/>
</dbReference>
<keyword evidence="7" id="KW-0963">Cytoplasm</keyword>
<comment type="caution">
    <text evidence="10">The sequence shown here is derived from an EMBL/GenBank/DDBJ whole genome shotgun (WGS) entry which is preliminary data.</text>
</comment>
<comment type="subcellular location">
    <subcellularLocation>
        <location evidence="7">Cytoplasm</location>
    </subcellularLocation>
</comment>
<evidence type="ECO:0000256" key="2">
    <source>
        <dbReference type="ARBA" id="ARBA00022598"/>
    </source>
</evidence>
<dbReference type="Proteomes" id="UP000230215">
    <property type="component" value="Unassembled WGS sequence"/>
</dbReference>
<keyword evidence="4 7" id="KW-0067">ATP-binding</keyword>
<evidence type="ECO:0000313" key="10">
    <source>
        <dbReference type="EMBL" id="PIW35251.1"/>
    </source>
</evidence>
<evidence type="ECO:0000259" key="9">
    <source>
        <dbReference type="Pfam" id="PF19269"/>
    </source>
</evidence>
<dbReference type="CDD" id="cd00808">
    <property type="entry name" value="GluRS_core"/>
    <property type="match status" value="1"/>
</dbReference>
<dbReference type="InterPro" id="IPR004527">
    <property type="entry name" value="Glu-tRNA-ligase_bac/mito"/>
</dbReference>
<dbReference type="PRINTS" id="PR00987">
    <property type="entry name" value="TRNASYNTHGLU"/>
</dbReference>
<dbReference type="NCBIfam" id="TIGR00464">
    <property type="entry name" value="gltX_bact"/>
    <property type="match status" value="1"/>
</dbReference>
<evidence type="ECO:0000256" key="1">
    <source>
        <dbReference type="ARBA" id="ARBA00007894"/>
    </source>
</evidence>
<reference evidence="11" key="1">
    <citation type="submission" date="2017-09" db="EMBL/GenBank/DDBJ databases">
        <title>Depth-based differentiation of microbial function through sediment-hosted aquifers and enrichment of novel symbionts in the deep terrestrial subsurface.</title>
        <authorList>
            <person name="Probst A.J."/>
            <person name="Ladd B."/>
            <person name="Jarett J.K."/>
            <person name="Geller-Mcgrath D.E."/>
            <person name="Sieber C.M.K."/>
            <person name="Emerson J.B."/>
            <person name="Anantharaman K."/>
            <person name="Thomas B.C."/>
            <person name="Malmstrom R."/>
            <person name="Stieglmeier M."/>
            <person name="Klingl A."/>
            <person name="Woyke T."/>
            <person name="Ryan C.M."/>
            <person name="Banfield J.F."/>
        </authorList>
    </citation>
    <scope>NUCLEOTIDE SEQUENCE [LARGE SCALE GENOMIC DNA]</scope>
</reference>
<comment type="subunit">
    <text evidence="7">Monomer.</text>
</comment>
<feature type="binding site" evidence="7">
    <location>
        <position position="157"/>
    </location>
    <ligand>
        <name>Zn(2+)</name>
        <dbReference type="ChEBI" id="CHEBI:29105"/>
    </ligand>
</feature>
<comment type="catalytic activity">
    <reaction evidence="7">
        <text>tRNA(Glu) + L-glutamate + ATP = L-glutamyl-tRNA(Glu) + AMP + diphosphate</text>
        <dbReference type="Rhea" id="RHEA:23540"/>
        <dbReference type="Rhea" id="RHEA-COMP:9663"/>
        <dbReference type="Rhea" id="RHEA-COMP:9680"/>
        <dbReference type="ChEBI" id="CHEBI:29985"/>
        <dbReference type="ChEBI" id="CHEBI:30616"/>
        <dbReference type="ChEBI" id="CHEBI:33019"/>
        <dbReference type="ChEBI" id="CHEBI:78442"/>
        <dbReference type="ChEBI" id="CHEBI:78520"/>
        <dbReference type="ChEBI" id="CHEBI:456215"/>
        <dbReference type="EC" id="6.1.1.17"/>
    </reaction>
</comment>
<gene>
    <name evidence="7" type="primary">gltX</name>
    <name evidence="10" type="ORF">COW25_00550</name>
</gene>
<dbReference type="HAMAP" id="MF_00022">
    <property type="entry name" value="Glu_tRNA_synth_type1"/>
    <property type="match status" value="1"/>
</dbReference>
<dbReference type="InterPro" id="IPR033910">
    <property type="entry name" value="GluRS_core"/>
</dbReference>
<feature type="binding site" evidence="7">
    <location>
        <position position="128"/>
    </location>
    <ligand>
        <name>Zn(2+)</name>
        <dbReference type="ChEBI" id="CHEBI:29105"/>
    </ligand>
</feature>
<feature type="short sequence motif" description="'HIGH' region" evidence="7">
    <location>
        <begin position="15"/>
        <end position="25"/>
    </location>
</feature>
<evidence type="ECO:0000256" key="4">
    <source>
        <dbReference type="ARBA" id="ARBA00022840"/>
    </source>
</evidence>
<organism evidence="10 11">
    <name type="scientific">Candidatus Nealsonbacteria bacterium CG15_BIG_FIL_POST_REV_8_21_14_020_37_12</name>
    <dbReference type="NCBI Taxonomy" id="1974716"/>
    <lineage>
        <taxon>Bacteria</taxon>
        <taxon>Candidatus Nealsoniibacteriota</taxon>
    </lineage>
</organism>
<dbReference type="GO" id="GO:0005829">
    <property type="term" value="C:cytosol"/>
    <property type="evidence" value="ECO:0007669"/>
    <property type="project" value="TreeGrafter"/>
</dbReference>
<dbReference type="GO" id="GO:0008270">
    <property type="term" value="F:zinc ion binding"/>
    <property type="evidence" value="ECO:0007669"/>
    <property type="project" value="UniProtKB-UniRule"/>
</dbReference>
<proteinExistence type="inferred from homology"/>